<evidence type="ECO:0000313" key="2">
    <source>
        <dbReference type="EMBL" id="WZC49982.1"/>
    </source>
</evidence>
<feature type="transmembrane region" description="Helical" evidence="1">
    <location>
        <begin position="20"/>
        <end position="44"/>
    </location>
</feature>
<organism evidence="2 3">
    <name type="scientific">Yoonia phaeophyticola</name>
    <dbReference type="NCBI Taxonomy" id="3137369"/>
    <lineage>
        <taxon>Bacteria</taxon>
        <taxon>Pseudomonadati</taxon>
        <taxon>Pseudomonadota</taxon>
        <taxon>Alphaproteobacteria</taxon>
        <taxon>Rhodobacterales</taxon>
        <taxon>Paracoccaceae</taxon>
        <taxon>Yoonia</taxon>
    </lineage>
</organism>
<name>A0ABZ2VB77_9RHOB</name>
<dbReference type="RefSeq" id="WP_341368092.1">
    <property type="nucleotide sequence ID" value="NZ_CP150951.2"/>
</dbReference>
<evidence type="ECO:0000256" key="1">
    <source>
        <dbReference type="SAM" id="Phobius"/>
    </source>
</evidence>
<reference evidence="3" key="1">
    <citation type="submission" date="2024-04" db="EMBL/GenBank/DDBJ databases">
        <title>Phylogenomic analyses of a clade within the roseobacter group suggest taxonomic reassignments of species of the genera Aestuariivita, Citreicella, Loktanella, Nautella, Pelagibaca, Ruegeria, Thalassobius, Thiobacimonas and Tropicibacter, and the proposal o.</title>
        <authorList>
            <person name="Jeon C.O."/>
        </authorList>
    </citation>
    <scope>NUCLEOTIDE SEQUENCE [LARGE SCALE GENOMIC DNA]</scope>
    <source>
        <strain evidence="3">BS5-3</strain>
    </source>
</reference>
<keyword evidence="1" id="KW-1133">Transmembrane helix</keyword>
<sequence>MGFPFENATWDGVSGPIFMGYGTALPGLFTVLSIVICIVALAVGQKAEAAKYAKYK</sequence>
<proteinExistence type="predicted"/>
<dbReference type="Proteomes" id="UP001440612">
    <property type="component" value="Chromosome"/>
</dbReference>
<accession>A0ABZ2VB77</accession>
<dbReference type="EMBL" id="CP150951">
    <property type="protein sequence ID" value="WZC49982.1"/>
    <property type="molecule type" value="Genomic_DNA"/>
</dbReference>
<evidence type="ECO:0000313" key="3">
    <source>
        <dbReference type="Proteomes" id="UP001440612"/>
    </source>
</evidence>
<keyword evidence="3" id="KW-1185">Reference proteome</keyword>
<gene>
    <name evidence="2" type="ORF">AABB29_04855</name>
</gene>
<keyword evidence="1" id="KW-0472">Membrane</keyword>
<protein>
    <submittedName>
        <fullName evidence="2">Uncharacterized protein</fullName>
    </submittedName>
</protein>
<keyword evidence="1" id="KW-0812">Transmembrane</keyword>